<dbReference type="EnsemblMetazoa" id="G16845.1">
    <property type="protein sequence ID" value="G16845.1:cds"/>
    <property type="gene ID" value="G16845"/>
</dbReference>
<evidence type="ECO:0000313" key="3">
    <source>
        <dbReference type="EnsemblMetazoa" id="G16845.1:cds"/>
    </source>
</evidence>
<organism evidence="3 4">
    <name type="scientific">Magallana gigas</name>
    <name type="common">Pacific oyster</name>
    <name type="synonym">Crassostrea gigas</name>
    <dbReference type="NCBI Taxonomy" id="29159"/>
    <lineage>
        <taxon>Eukaryota</taxon>
        <taxon>Metazoa</taxon>
        <taxon>Spiralia</taxon>
        <taxon>Lophotrochozoa</taxon>
        <taxon>Mollusca</taxon>
        <taxon>Bivalvia</taxon>
        <taxon>Autobranchia</taxon>
        <taxon>Pteriomorphia</taxon>
        <taxon>Ostreida</taxon>
        <taxon>Ostreoidea</taxon>
        <taxon>Ostreidae</taxon>
        <taxon>Magallana</taxon>
    </lineage>
</organism>
<dbReference type="Proteomes" id="UP000005408">
    <property type="component" value="Unassembled WGS sequence"/>
</dbReference>
<reference evidence="3" key="1">
    <citation type="submission" date="2022-08" db="UniProtKB">
        <authorList>
            <consortium name="EnsemblMetazoa"/>
        </authorList>
    </citation>
    <scope>IDENTIFICATION</scope>
    <source>
        <strain evidence="3">05x7-T-G4-1.051#20</strain>
    </source>
</reference>
<name>A0A8W8J1K1_MAGGI</name>
<sequence length="438" mass="48676">MPYLRRILLLCLFSGVLGAVEQRCDLIGSLQCLRTFSSSHKFQVSSYAGDYDVDPGKLVTEMCTKLEHLYLCVGDRMLGCAPQYRLMYETAVSSGRFVCNDGKQGFIDNFRCLVSNSVKNSSISCGGKILAVIQKIFSSPASVLPDLASKADELCIKSNDTLKCVIERTTAECGAGAAAYVQRYMDTSISPLKSFFACTDNQPYIYQPGGNTQTKWRDTQTTRQGQPIPAVSPEVTAYTQQPKPHPEPFPKPIRMKANTVNFDLTAIPVKSLQEPVKPVGEPETLPNTMIVNQKPHPVATNLPNGPKQSQSEPGRRDSKVSEPVMVSEPVLLTSTTTTIAPIIIARTGRTCRKYCFRYRTLSRFTSQEKEEYDALCDRMCQMGRCMTTVCSAECGCPRKLVCSYTGARRRWAGDHWCNNLCRQGSALCRQTQCNCRYD</sequence>
<protein>
    <submittedName>
        <fullName evidence="3">Uncharacterized protein</fullName>
    </submittedName>
</protein>
<dbReference type="AlphaFoldDB" id="A0A8W8J1K1"/>
<proteinExistence type="predicted"/>
<keyword evidence="2" id="KW-0732">Signal</keyword>
<evidence type="ECO:0000313" key="4">
    <source>
        <dbReference type="Proteomes" id="UP000005408"/>
    </source>
</evidence>
<evidence type="ECO:0000256" key="2">
    <source>
        <dbReference type="SAM" id="SignalP"/>
    </source>
</evidence>
<keyword evidence="4" id="KW-1185">Reference proteome</keyword>
<feature type="region of interest" description="Disordered" evidence="1">
    <location>
        <begin position="294"/>
        <end position="323"/>
    </location>
</feature>
<feature type="signal peptide" evidence="2">
    <location>
        <begin position="1"/>
        <end position="18"/>
    </location>
</feature>
<evidence type="ECO:0000256" key="1">
    <source>
        <dbReference type="SAM" id="MobiDB-lite"/>
    </source>
</evidence>
<feature type="compositionally biased region" description="Polar residues" evidence="1">
    <location>
        <begin position="301"/>
        <end position="312"/>
    </location>
</feature>
<accession>A0A8W8J1K1</accession>
<feature type="chain" id="PRO_5036486205" evidence="2">
    <location>
        <begin position="19"/>
        <end position="438"/>
    </location>
</feature>